<dbReference type="AlphaFoldDB" id="A0A6J6GMJ3"/>
<reference evidence="1" key="1">
    <citation type="submission" date="2020-05" db="EMBL/GenBank/DDBJ databases">
        <authorList>
            <person name="Chiriac C."/>
            <person name="Salcher M."/>
            <person name="Ghai R."/>
            <person name="Kavagutti S V."/>
        </authorList>
    </citation>
    <scope>NUCLEOTIDE SEQUENCE</scope>
</reference>
<dbReference type="EMBL" id="CAEZUL010000072">
    <property type="protein sequence ID" value="CAB4600993.1"/>
    <property type="molecule type" value="Genomic_DNA"/>
</dbReference>
<sequence>MRAIDEWSKRVEIDLYNLVVLSTIVWTKIGRNLVGCCSNFATAGCTQVITHVAVVTKDRTCCANLGTHVADGGFTCCRNAVGTRPEVFSNGSGAAFNSELTSNFQNHIFRAAPAGKSSGELDANNFWPTNVEGKSGHDIDCVGAAHSNGHHAKSTSVWCVAIGTNHHSAGECVVFKNHLVNDSAAWPPETNAVLCAD</sequence>
<evidence type="ECO:0000313" key="1">
    <source>
        <dbReference type="EMBL" id="CAB4600993.1"/>
    </source>
</evidence>
<name>A0A6J6GMJ3_9ZZZZ</name>
<organism evidence="1">
    <name type="scientific">freshwater metagenome</name>
    <dbReference type="NCBI Taxonomy" id="449393"/>
    <lineage>
        <taxon>unclassified sequences</taxon>
        <taxon>metagenomes</taxon>
        <taxon>ecological metagenomes</taxon>
    </lineage>
</organism>
<accession>A0A6J6GMJ3</accession>
<proteinExistence type="predicted"/>
<protein>
    <submittedName>
        <fullName evidence="1">Unannotated protein</fullName>
    </submittedName>
</protein>
<gene>
    <name evidence="1" type="ORF">UFOPK1808_00762</name>
</gene>